<dbReference type="AlphaFoldDB" id="A0A8E2DXH6"/>
<dbReference type="Proteomes" id="UP000250266">
    <property type="component" value="Unassembled WGS sequence"/>
</dbReference>
<name>A0A8E2DXH6_9PEZI</name>
<dbReference type="InterPro" id="IPR020843">
    <property type="entry name" value="ER"/>
</dbReference>
<dbReference type="InterPro" id="IPR013154">
    <property type="entry name" value="ADH-like_N"/>
</dbReference>
<dbReference type="CDD" id="cd08233">
    <property type="entry name" value="butanediol_DH_like"/>
    <property type="match status" value="1"/>
</dbReference>
<evidence type="ECO:0000256" key="3">
    <source>
        <dbReference type="ARBA" id="ARBA00022723"/>
    </source>
</evidence>
<gene>
    <name evidence="8" type="ORF">K432DRAFT_312806</name>
</gene>
<feature type="transmembrane region" description="Helical" evidence="6">
    <location>
        <begin position="173"/>
        <end position="194"/>
    </location>
</feature>
<dbReference type="PANTHER" id="PTHR43161:SF23">
    <property type="entry name" value="(R,R)-BUTANEDIOL DEHYDROGENASE-RELATED"/>
    <property type="match status" value="1"/>
</dbReference>
<dbReference type="InterPro" id="IPR011032">
    <property type="entry name" value="GroES-like_sf"/>
</dbReference>
<accession>A0A8E2DXH6</accession>
<evidence type="ECO:0000256" key="2">
    <source>
        <dbReference type="ARBA" id="ARBA00008072"/>
    </source>
</evidence>
<dbReference type="Gene3D" id="3.90.180.10">
    <property type="entry name" value="Medium-chain alcohol dehydrogenases, catalytic domain"/>
    <property type="match status" value="1"/>
</dbReference>
<dbReference type="GO" id="GO:0046872">
    <property type="term" value="F:metal ion binding"/>
    <property type="evidence" value="ECO:0007669"/>
    <property type="project" value="UniProtKB-KW"/>
</dbReference>
<evidence type="ECO:0000256" key="5">
    <source>
        <dbReference type="ARBA" id="ARBA00023002"/>
    </source>
</evidence>
<keyword evidence="6" id="KW-0472">Membrane</keyword>
<proteinExistence type="inferred from homology"/>
<evidence type="ECO:0000259" key="7">
    <source>
        <dbReference type="SMART" id="SM00829"/>
    </source>
</evidence>
<dbReference type="Pfam" id="PF08240">
    <property type="entry name" value="ADH_N"/>
    <property type="match status" value="1"/>
</dbReference>
<evidence type="ECO:0000256" key="6">
    <source>
        <dbReference type="SAM" id="Phobius"/>
    </source>
</evidence>
<dbReference type="SUPFAM" id="SSF51735">
    <property type="entry name" value="NAD(P)-binding Rossmann-fold domains"/>
    <property type="match status" value="1"/>
</dbReference>
<dbReference type="Gene3D" id="3.40.50.720">
    <property type="entry name" value="NAD(P)-binding Rossmann-like Domain"/>
    <property type="match status" value="1"/>
</dbReference>
<keyword evidence="6" id="KW-1133">Transmembrane helix</keyword>
<dbReference type="GO" id="GO:0000721">
    <property type="term" value="F:(R,R)-butanediol dehydrogenase activity"/>
    <property type="evidence" value="ECO:0007669"/>
    <property type="project" value="TreeGrafter"/>
</dbReference>
<evidence type="ECO:0000256" key="4">
    <source>
        <dbReference type="ARBA" id="ARBA00022833"/>
    </source>
</evidence>
<organism evidence="8 9">
    <name type="scientific">Lepidopterella palustris CBS 459.81</name>
    <dbReference type="NCBI Taxonomy" id="1314670"/>
    <lineage>
        <taxon>Eukaryota</taxon>
        <taxon>Fungi</taxon>
        <taxon>Dikarya</taxon>
        <taxon>Ascomycota</taxon>
        <taxon>Pezizomycotina</taxon>
        <taxon>Dothideomycetes</taxon>
        <taxon>Pleosporomycetidae</taxon>
        <taxon>Mytilinidiales</taxon>
        <taxon>Argynnaceae</taxon>
        <taxon>Lepidopterella</taxon>
    </lineage>
</organism>
<keyword evidence="5" id="KW-0560">Oxidoreductase</keyword>
<dbReference type="SMART" id="SM00829">
    <property type="entry name" value="PKS_ER"/>
    <property type="match status" value="1"/>
</dbReference>
<keyword evidence="3" id="KW-0479">Metal-binding</keyword>
<keyword evidence="9" id="KW-1185">Reference proteome</keyword>
<dbReference type="SUPFAM" id="SSF50129">
    <property type="entry name" value="GroES-like"/>
    <property type="match status" value="1"/>
</dbReference>
<protein>
    <submittedName>
        <fullName evidence="8">Threonine dehydrogenase</fullName>
    </submittedName>
</protein>
<evidence type="ECO:0000313" key="8">
    <source>
        <dbReference type="EMBL" id="OCK73434.1"/>
    </source>
</evidence>
<keyword evidence="4" id="KW-0862">Zinc</keyword>
<dbReference type="InterPro" id="IPR013149">
    <property type="entry name" value="ADH-like_C"/>
</dbReference>
<sequence>MKAARFYGRRDVRVTDIPKPKPKPDQALVAIEWCGICGSDLHEYLQAGPLAIPRTKPHPITGDTMPVTLGHEFCGRIVSAPSNSHLTPGQAVMVDPRIYCKLCSRCSTTSTNACYNWGFLGLSGAGGGLSETVAVDPAMCYPLPESVPLELAALIEPLAVAWHAANLIEIDDFGGRFVLILGGGPVGIALVFVLKARGAKKIFVSEPTARRAEQNAQLVDAVFNPMKEDVGEECRKLTAGEGVDIVFDCAGIQQGLQDGMNALRHKGTYVNIAAWEKPMTIPMRELMLREITMKASMAYNDTDFKETVDAFVQGKFRGVEKMVTSRIHLDDVATKGFEELITNKDNHIKILVTPKQDRLAGAS</sequence>
<evidence type="ECO:0000313" key="9">
    <source>
        <dbReference type="Proteomes" id="UP000250266"/>
    </source>
</evidence>
<dbReference type="GO" id="GO:0034079">
    <property type="term" value="P:butanediol biosynthetic process"/>
    <property type="evidence" value="ECO:0007669"/>
    <property type="project" value="TreeGrafter"/>
</dbReference>
<keyword evidence="6" id="KW-0812">Transmembrane</keyword>
<reference evidence="8 9" key="1">
    <citation type="journal article" date="2016" name="Nat. Commun.">
        <title>Ectomycorrhizal ecology is imprinted in the genome of the dominant symbiotic fungus Cenococcum geophilum.</title>
        <authorList>
            <consortium name="DOE Joint Genome Institute"/>
            <person name="Peter M."/>
            <person name="Kohler A."/>
            <person name="Ohm R.A."/>
            <person name="Kuo A."/>
            <person name="Krutzmann J."/>
            <person name="Morin E."/>
            <person name="Arend M."/>
            <person name="Barry K.W."/>
            <person name="Binder M."/>
            <person name="Choi C."/>
            <person name="Clum A."/>
            <person name="Copeland A."/>
            <person name="Grisel N."/>
            <person name="Haridas S."/>
            <person name="Kipfer T."/>
            <person name="LaButti K."/>
            <person name="Lindquist E."/>
            <person name="Lipzen A."/>
            <person name="Maire R."/>
            <person name="Meier B."/>
            <person name="Mihaltcheva S."/>
            <person name="Molinier V."/>
            <person name="Murat C."/>
            <person name="Poggeler S."/>
            <person name="Quandt C.A."/>
            <person name="Sperisen C."/>
            <person name="Tritt A."/>
            <person name="Tisserant E."/>
            <person name="Crous P.W."/>
            <person name="Henrissat B."/>
            <person name="Nehls U."/>
            <person name="Egli S."/>
            <person name="Spatafora J.W."/>
            <person name="Grigoriev I.V."/>
            <person name="Martin F.M."/>
        </authorList>
    </citation>
    <scope>NUCLEOTIDE SEQUENCE [LARGE SCALE GENOMIC DNA]</scope>
    <source>
        <strain evidence="8 9">CBS 459.81</strain>
    </source>
</reference>
<dbReference type="Pfam" id="PF00107">
    <property type="entry name" value="ADH_zinc_N"/>
    <property type="match status" value="1"/>
</dbReference>
<feature type="domain" description="Enoyl reductase (ER)" evidence="7">
    <location>
        <begin position="8"/>
        <end position="352"/>
    </location>
</feature>
<dbReference type="OrthoDB" id="3941538at2759"/>
<dbReference type="GO" id="GO:0005737">
    <property type="term" value="C:cytoplasm"/>
    <property type="evidence" value="ECO:0007669"/>
    <property type="project" value="TreeGrafter"/>
</dbReference>
<comment type="cofactor">
    <cofactor evidence="1">
        <name>Zn(2+)</name>
        <dbReference type="ChEBI" id="CHEBI:29105"/>
    </cofactor>
</comment>
<dbReference type="InterPro" id="IPR036291">
    <property type="entry name" value="NAD(P)-bd_dom_sf"/>
</dbReference>
<evidence type="ECO:0000256" key="1">
    <source>
        <dbReference type="ARBA" id="ARBA00001947"/>
    </source>
</evidence>
<dbReference type="PANTHER" id="PTHR43161">
    <property type="entry name" value="SORBITOL DEHYDROGENASE"/>
    <property type="match status" value="1"/>
</dbReference>
<comment type="similarity">
    <text evidence="2">Belongs to the zinc-containing alcohol dehydrogenase family.</text>
</comment>
<dbReference type="EMBL" id="KV745778">
    <property type="protein sequence ID" value="OCK73434.1"/>
    <property type="molecule type" value="Genomic_DNA"/>
</dbReference>